<evidence type="ECO:0000256" key="1">
    <source>
        <dbReference type="ARBA" id="ARBA00004613"/>
    </source>
</evidence>
<dbReference type="PANTHER" id="PTHR31238">
    <property type="entry name" value="GERMIN-LIKE PROTEIN SUBFAMILY 3 MEMBER 3"/>
    <property type="match status" value="1"/>
</dbReference>
<name>A0AAD9T4J8_9HELO</name>
<reference evidence="8" key="1">
    <citation type="submission" date="2023-06" db="EMBL/GenBank/DDBJ databases">
        <title>Draft genome of Marssonina rosae.</title>
        <authorList>
            <person name="Cheng Q."/>
        </authorList>
    </citation>
    <scope>NUCLEOTIDE SEQUENCE</scope>
    <source>
        <strain evidence="8">R4</strain>
    </source>
</reference>
<evidence type="ECO:0000256" key="6">
    <source>
        <dbReference type="SAM" id="SignalP"/>
    </source>
</evidence>
<dbReference type="EMBL" id="JAUBYV010000002">
    <property type="protein sequence ID" value="KAK2628464.1"/>
    <property type="molecule type" value="Genomic_DNA"/>
</dbReference>
<gene>
    <name evidence="8" type="ORF">QTJ16_001567</name>
</gene>
<organism evidence="8 9">
    <name type="scientific">Diplocarpon rosae</name>
    <dbReference type="NCBI Taxonomy" id="946125"/>
    <lineage>
        <taxon>Eukaryota</taxon>
        <taxon>Fungi</taxon>
        <taxon>Dikarya</taxon>
        <taxon>Ascomycota</taxon>
        <taxon>Pezizomycotina</taxon>
        <taxon>Leotiomycetes</taxon>
        <taxon>Helotiales</taxon>
        <taxon>Drepanopezizaceae</taxon>
        <taxon>Diplocarpon</taxon>
    </lineage>
</organism>
<evidence type="ECO:0000256" key="2">
    <source>
        <dbReference type="ARBA" id="ARBA00007456"/>
    </source>
</evidence>
<keyword evidence="3" id="KW-0964">Secreted</keyword>
<feature type="signal peptide" evidence="6">
    <location>
        <begin position="1"/>
        <end position="18"/>
    </location>
</feature>
<dbReference type="SUPFAM" id="SSF51182">
    <property type="entry name" value="RmlC-like cupins"/>
    <property type="match status" value="1"/>
</dbReference>
<dbReference type="GO" id="GO:0005576">
    <property type="term" value="C:extracellular region"/>
    <property type="evidence" value="ECO:0007669"/>
    <property type="project" value="UniProtKB-SubCell"/>
</dbReference>
<dbReference type="Proteomes" id="UP001285354">
    <property type="component" value="Unassembled WGS sequence"/>
</dbReference>
<comment type="similarity">
    <text evidence="2">Belongs to the germin family.</text>
</comment>
<dbReference type="InterPro" id="IPR006045">
    <property type="entry name" value="Cupin_1"/>
</dbReference>
<dbReference type="InterPro" id="IPR014710">
    <property type="entry name" value="RmlC-like_jellyroll"/>
</dbReference>
<protein>
    <recommendedName>
        <fullName evidence="7">Cupin type-1 domain-containing protein</fullName>
    </recommendedName>
</protein>
<accession>A0AAD9T4J8</accession>
<feature type="domain" description="Cupin type-1" evidence="7">
    <location>
        <begin position="77"/>
        <end position="229"/>
    </location>
</feature>
<dbReference type="InterPro" id="IPR011051">
    <property type="entry name" value="RmlC_Cupin_sf"/>
</dbReference>
<evidence type="ECO:0000313" key="8">
    <source>
        <dbReference type="EMBL" id="KAK2628464.1"/>
    </source>
</evidence>
<keyword evidence="4" id="KW-0479">Metal-binding</keyword>
<evidence type="ECO:0000256" key="3">
    <source>
        <dbReference type="ARBA" id="ARBA00022525"/>
    </source>
</evidence>
<proteinExistence type="inferred from homology"/>
<keyword evidence="5" id="KW-0464">Manganese</keyword>
<dbReference type="AlphaFoldDB" id="A0AAD9T4J8"/>
<keyword evidence="9" id="KW-1185">Reference proteome</keyword>
<dbReference type="InterPro" id="IPR019780">
    <property type="entry name" value="Germin_Mn-BS"/>
</dbReference>
<comment type="caution">
    <text evidence="8">The sequence shown here is derived from an EMBL/GenBank/DDBJ whole genome shotgun (WGS) entry which is preliminary data.</text>
</comment>
<comment type="subcellular location">
    <subcellularLocation>
        <location evidence="1">Secreted</location>
    </subcellularLocation>
</comment>
<dbReference type="InterPro" id="IPR001929">
    <property type="entry name" value="Germin"/>
</dbReference>
<dbReference type="Pfam" id="PF00190">
    <property type="entry name" value="Cupin_1"/>
    <property type="match status" value="1"/>
</dbReference>
<keyword evidence="6" id="KW-0732">Signal</keyword>
<evidence type="ECO:0000313" key="9">
    <source>
        <dbReference type="Proteomes" id="UP001285354"/>
    </source>
</evidence>
<evidence type="ECO:0000256" key="5">
    <source>
        <dbReference type="ARBA" id="ARBA00023211"/>
    </source>
</evidence>
<dbReference type="GO" id="GO:0030145">
    <property type="term" value="F:manganese ion binding"/>
    <property type="evidence" value="ECO:0007669"/>
    <property type="project" value="InterPro"/>
</dbReference>
<evidence type="ECO:0000259" key="7">
    <source>
        <dbReference type="SMART" id="SM00835"/>
    </source>
</evidence>
<dbReference type="CDD" id="cd02241">
    <property type="entry name" value="cupin_OxOx"/>
    <property type="match status" value="1"/>
</dbReference>
<feature type="chain" id="PRO_5042100539" description="Cupin type-1 domain-containing protein" evidence="6">
    <location>
        <begin position="19"/>
        <end position="255"/>
    </location>
</feature>
<dbReference type="PROSITE" id="PS00725">
    <property type="entry name" value="GERMIN"/>
    <property type="match status" value="1"/>
</dbReference>
<dbReference type="Gene3D" id="2.60.120.10">
    <property type="entry name" value="Jelly Rolls"/>
    <property type="match status" value="1"/>
</dbReference>
<sequence length="255" mass="26967">MLLSSIIASVVLRCVAVAAPTNPESAYTSSVVPPSTTFTLAPAPTAPSLTSQLFLADLAADRFGLIPNDKDFKFDFNNAARRGQAGKGVDSIAANRKTFPALVGTGSGMAGPCGFNPPHVHPRATELQIVTQGKLQVQMVPEKGVFNMPGDSQSGRRVIKNTMGKVEMTPLYLGSIHTQFNPDCTDAIFVASFSAEDFGAGQALDVTIQFSPEIVTATFGEAIDGADVDAFRKPIPVANTIGFESCLKECNIKNR</sequence>
<dbReference type="SMART" id="SM00835">
    <property type="entry name" value="Cupin_1"/>
    <property type="match status" value="1"/>
</dbReference>
<evidence type="ECO:0000256" key="4">
    <source>
        <dbReference type="ARBA" id="ARBA00022723"/>
    </source>
</evidence>